<sequence>MQKKIHVLAIDLGASNGRAFLGRFADQKLEIEEIHRFENRPLTVNEKLCWDFDSLWDEIKTSLKKAHVSGGFDSVAIDTWGVDYGFLDREGKLSEMPVHYRDNRTDSIPEQVFRIISDFDLYRLTGNQILKINTLFQLIASKKERQFEQAQTLLFMPDLFGFFLSGNLYSERSIASTSQMFNPVSLSWENAILTPLGIPRSLLQDVIPSGTIVGELRQELCRELNIPQSKVIAAAGHDTQCAIAALPSNAPDIAFLSCGTWSLFGTELDSPVLTYESMKDDMSNELGANGKIDYLKNINGLWLIQECRREWRKENSCLDYSEIERMANESEPFRSFIDPDDDIFSSPGDFPQKIQAFCTETGQTVPTDIGAIARCIYESLALKYRYTLDQIQKNTGKKHTALHIVGGGVQSRILCQFASDSLGIPVYAGPIEATVFGNMMIQLTALGAIQNIQSGRSIIAESVQIQKYVPHEQGKWNAAYQQFLRMINKENAS</sequence>
<comment type="similarity">
    <text evidence="1">Belongs to the FGGY kinase family.</text>
</comment>
<feature type="domain" description="Carbohydrate kinase FGGY C-terminal" evidence="9">
    <location>
        <begin position="255"/>
        <end position="445"/>
    </location>
</feature>
<dbReference type="GO" id="GO:0019301">
    <property type="term" value="P:rhamnose catabolic process"/>
    <property type="evidence" value="ECO:0007669"/>
    <property type="project" value="InterPro"/>
</dbReference>
<evidence type="ECO:0000256" key="3">
    <source>
        <dbReference type="ARBA" id="ARBA00022741"/>
    </source>
</evidence>
<dbReference type="GO" id="GO:0004370">
    <property type="term" value="F:glycerol kinase activity"/>
    <property type="evidence" value="ECO:0007669"/>
    <property type="project" value="TreeGrafter"/>
</dbReference>
<dbReference type="PANTHER" id="PTHR10196:SF93">
    <property type="entry name" value="L-RHAMNULOKINASE"/>
    <property type="match status" value="1"/>
</dbReference>
<evidence type="ECO:0000256" key="1">
    <source>
        <dbReference type="ARBA" id="ARBA00009156"/>
    </source>
</evidence>
<evidence type="ECO:0000256" key="4">
    <source>
        <dbReference type="ARBA" id="ARBA00022777"/>
    </source>
</evidence>
<feature type="domain" description="Carbohydrate kinase FGGY N-terminal" evidence="8">
    <location>
        <begin position="7"/>
        <end position="242"/>
    </location>
</feature>
<dbReference type="Pfam" id="PF00370">
    <property type="entry name" value="FGGY_N"/>
    <property type="match status" value="1"/>
</dbReference>
<evidence type="ECO:0000256" key="6">
    <source>
        <dbReference type="ARBA" id="ARBA00023157"/>
    </source>
</evidence>
<dbReference type="EMBL" id="DF968181">
    <property type="protein sequence ID" value="GAP40740.1"/>
    <property type="molecule type" value="Genomic_DNA"/>
</dbReference>
<dbReference type="GO" id="GO:0008993">
    <property type="term" value="F:rhamnulokinase activity"/>
    <property type="evidence" value="ECO:0007669"/>
    <property type="project" value="InterPro"/>
</dbReference>
<dbReference type="SUPFAM" id="SSF53067">
    <property type="entry name" value="Actin-like ATPase domain"/>
    <property type="match status" value="2"/>
</dbReference>
<dbReference type="InterPro" id="IPR013449">
    <property type="entry name" value="Rhamnulokinase"/>
</dbReference>
<keyword evidence="11" id="KW-1185">Reference proteome</keyword>
<evidence type="ECO:0000313" key="10">
    <source>
        <dbReference type="EMBL" id="GAP40740.1"/>
    </source>
</evidence>
<dbReference type="CDD" id="cd07771">
    <property type="entry name" value="ASKHA_NBD_FGGY_RhaB-like"/>
    <property type="match status" value="1"/>
</dbReference>
<dbReference type="PANTHER" id="PTHR10196">
    <property type="entry name" value="SUGAR KINASE"/>
    <property type="match status" value="1"/>
</dbReference>
<dbReference type="OrthoDB" id="9761504at2"/>
<dbReference type="GO" id="GO:0006071">
    <property type="term" value="P:glycerol metabolic process"/>
    <property type="evidence" value="ECO:0007669"/>
    <property type="project" value="TreeGrafter"/>
</dbReference>
<dbReference type="InterPro" id="IPR043129">
    <property type="entry name" value="ATPase_NBD"/>
</dbReference>
<protein>
    <submittedName>
        <fullName evidence="10">Sugar (Pentulose/hexulose) kinase</fullName>
    </submittedName>
</protein>
<dbReference type="AlphaFoldDB" id="A0A0S7BU69"/>
<keyword evidence="4 10" id="KW-0418">Kinase</keyword>
<organism evidence="10">
    <name type="scientific">Flexilinea flocculi</name>
    <dbReference type="NCBI Taxonomy" id="1678840"/>
    <lineage>
        <taxon>Bacteria</taxon>
        <taxon>Bacillati</taxon>
        <taxon>Chloroflexota</taxon>
        <taxon>Anaerolineae</taxon>
        <taxon>Anaerolineales</taxon>
        <taxon>Anaerolineaceae</taxon>
        <taxon>Flexilinea</taxon>
    </lineage>
</organism>
<evidence type="ECO:0000259" key="8">
    <source>
        <dbReference type="Pfam" id="PF00370"/>
    </source>
</evidence>
<reference evidence="10" key="1">
    <citation type="journal article" date="2015" name="Genome Announc.">
        <title>Draft Genome Sequence of Anaerolineae Strain TC1, a Novel Isolate from a Methanogenic Wastewater Treatment System.</title>
        <authorList>
            <person name="Matsuura N."/>
            <person name="Tourlousse D.M."/>
            <person name="Sun L."/>
            <person name="Toyonaga M."/>
            <person name="Kuroda K."/>
            <person name="Ohashi A."/>
            <person name="Cruz R."/>
            <person name="Yamaguchi T."/>
            <person name="Sekiguchi Y."/>
        </authorList>
    </citation>
    <scope>NUCLEOTIDE SEQUENCE [LARGE SCALE GENOMIC DNA]</scope>
    <source>
        <strain evidence="10">TC1</strain>
    </source>
</reference>
<evidence type="ECO:0000259" key="9">
    <source>
        <dbReference type="Pfam" id="PF02782"/>
    </source>
</evidence>
<evidence type="ECO:0000256" key="7">
    <source>
        <dbReference type="ARBA" id="ARBA00023308"/>
    </source>
</evidence>
<dbReference type="GO" id="GO:0005829">
    <property type="term" value="C:cytosol"/>
    <property type="evidence" value="ECO:0007669"/>
    <property type="project" value="TreeGrafter"/>
</dbReference>
<dbReference type="Proteomes" id="UP000053370">
    <property type="component" value="Unassembled WGS sequence"/>
</dbReference>
<dbReference type="Pfam" id="PF02782">
    <property type="entry name" value="FGGY_C"/>
    <property type="match status" value="1"/>
</dbReference>
<evidence type="ECO:0000313" key="11">
    <source>
        <dbReference type="Proteomes" id="UP000053370"/>
    </source>
</evidence>
<accession>A0A0S7BU69</accession>
<keyword evidence="6" id="KW-1015">Disulfide bond</keyword>
<dbReference type="STRING" id="1678840.ATC1_13719"/>
<name>A0A0S7BU69_9CHLR</name>
<evidence type="ECO:0000256" key="5">
    <source>
        <dbReference type="ARBA" id="ARBA00022840"/>
    </source>
</evidence>
<keyword evidence="3" id="KW-0547">Nucleotide-binding</keyword>
<dbReference type="Gene3D" id="3.30.420.40">
    <property type="match status" value="2"/>
</dbReference>
<dbReference type="InterPro" id="IPR018484">
    <property type="entry name" value="FGGY_N"/>
</dbReference>
<keyword evidence="7" id="KW-0684">Rhamnose metabolism</keyword>
<dbReference type="InterPro" id="IPR018485">
    <property type="entry name" value="FGGY_C"/>
</dbReference>
<dbReference type="RefSeq" id="WP_062280528.1">
    <property type="nucleotide sequence ID" value="NZ_DF968181.1"/>
</dbReference>
<proteinExistence type="inferred from homology"/>
<keyword evidence="2" id="KW-0808">Transferase</keyword>
<dbReference type="PATRIC" id="fig|1678840.3.peg.2080"/>
<evidence type="ECO:0000256" key="2">
    <source>
        <dbReference type="ARBA" id="ARBA00022679"/>
    </source>
</evidence>
<dbReference type="GO" id="GO:0005524">
    <property type="term" value="F:ATP binding"/>
    <property type="evidence" value="ECO:0007669"/>
    <property type="project" value="UniProtKB-KW"/>
</dbReference>
<gene>
    <name evidence="10" type="ORF">ATC1_13719</name>
</gene>
<keyword evidence="5" id="KW-0067">ATP-binding</keyword>